<name>A0ABQ0L0B1_MYCCL</name>
<keyword evidence="2" id="KW-1185">Reference proteome</keyword>
<dbReference type="EMBL" id="DF838695">
    <property type="protein sequence ID" value="GAT43196.1"/>
    <property type="molecule type" value="Genomic_DNA"/>
</dbReference>
<evidence type="ECO:0000313" key="2">
    <source>
        <dbReference type="Proteomes" id="UP000815677"/>
    </source>
</evidence>
<reference evidence="1" key="1">
    <citation type="submission" date="2014-09" db="EMBL/GenBank/DDBJ databases">
        <title>Genome sequence of the luminous mushroom Mycena chlorophos for searching fungal bioluminescence genes.</title>
        <authorList>
            <person name="Tanaka Y."/>
            <person name="Kasuga D."/>
            <person name="Oba Y."/>
            <person name="Hase S."/>
            <person name="Sato K."/>
            <person name="Oba Y."/>
            <person name="Sakakibara Y."/>
        </authorList>
    </citation>
    <scope>NUCLEOTIDE SEQUENCE</scope>
</reference>
<sequence length="513" mass="57389">MTAARTVAYNDDLLSQITQHFESPYRDDREPLRVLRLAHRCLVHAATASLWRSVGPMELIELLHYLPSSKVELSRKKQCLKIAPFLTPADWDDWYKVARHVRSYTNTSHSILHLLAQLVPHLPVHSAFFPALRTVEWVAAGPSEEMALVTSHLCPNTPRTIHIRFAAGDIVRDVMPLIQISPLSLFTLGLSHLPQASAPILAILEMCQNLADITLPIADLPLVTALSALGRLQYLQIHALHKLDASHVYGFNGLVSLVLDDACIDAVSTLLPALTASSFSRFEACLLLDSDSMSFDKFLDLFVDYFSSRTLARLFLRASLCAEDLSLIPNTAYTLSKSTLRRLASCTSLQSLQIDGVCGYGELDDELLLSILSQLPQIRLLRLPYGGPDDVPALSYLFLEGISTRIPTLEDLEITLDLLEAPLDQLPPPSQSRLSHLALGYSRISERADNLASLLRRLFPHLVDLTHDWRYDDSGSDDWEPLLIYHYHSDSMEALDKDMSNRFVDVCRALGMY</sequence>
<organism evidence="1 2">
    <name type="scientific">Mycena chlorophos</name>
    <name type="common">Agaric fungus</name>
    <name type="synonym">Agaricus chlorophos</name>
    <dbReference type="NCBI Taxonomy" id="658473"/>
    <lineage>
        <taxon>Eukaryota</taxon>
        <taxon>Fungi</taxon>
        <taxon>Dikarya</taxon>
        <taxon>Basidiomycota</taxon>
        <taxon>Agaricomycotina</taxon>
        <taxon>Agaricomycetes</taxon>
        <taxon>Agaricomycetidae</taxon>
        <taxon>Agaricales</taxon>
        <taxon>Marasmiineae</taxon>
        <taxon>Mycenaceae</taxon>
        <taxon>Mycena</taxon>
    </lineage>
</organism>
<protein>
    <recommendedName>
        <fullName evidence="3">F-box domain-containing protein</fullName>
    </recommendedName>
</protein>
<evidence type="ECO:0000313" key="1">
    <source>
        <dbReference type="EMBL" id="GAT43196.1"/>
    </source>
</evidence>
<gene>
    <name evidence="1" type="ORF">MCHLO_00885</name>
</gene>
<accession>A0ABQ0L0B1</accession>
<evidence type="ECO:0008006" key="3">
    <source>
        <dbReference type="Google" id="ProtNLM"/>
    </source>
</evidence>
<proteinExistence type="predicted"/>
<dbReference type="Proteomes" id="UP000815677">
    <property type="component" value="Unassembled WGS sequence"/>
</dbReference>